<comment type="caution">
    <text evidence="1">The sequence shown here is derived from an EMBL/GenBank/DDBJ whole genome shotgun (WGS) entry which is preliminary data.</text>
</comment>
<keyword evidence="2" id="KW-1185">Reference proteome</keyword>
<dbReference type="AlphaFoldDB" id="A0A4R1REV5"/>
<name>A0A4R1REV5_9FLAO</name>
<accession>A0A4R1REV5</accession>
<proteinExistence type="predicted"/>
<evidence type="ECO:0000313" key="2">
    <source>
        <dbReference type="Proteomes" id="UP000295455"/>
    </source>
</evidence>
<organism evidence="1 2">
    <name type="scientific">Mariniflexile fucanivorans</name>
    <dbReference type="NCBI Taxonomy" id="264023"/>
    <lineage>
        <taxon>Bacteria</taxon>
        <taxon>Pseudomonadati</taxon>
        <taxon>Bacteroidota</taxon>
        <taxon>Flavobacteriia</taxon>
        <taxon>Flavobacteriales</taxon>
        <taxon>Flavobacteriaceae</taxon>
        <taxon>Mariniflexile</taxon>
    </lineage>
</organism>
<reference evidence="1 2" key="1">
    <citation type="submission" date="2019-03" db="EMBL/GenBank/DDBJ databases">
        <title>Genomic Encyclopedia of Type Strains, Phase IV (KMG-IV): sequencing the most valuable type-strain genomes for metagenomic binning, comparative biology and taxonomic classification.</title>
        <authorList>
            <person name="Goeker M."/>
        </authorList>
    </citation>
    <scope>NUCLEOTIDE SEQUENCE [LARGE SCALE GENOMIC DNA]</scope>
    <source>
        <strain evidence="1 2">DSM 18792</strain>
    </source>
</reference>
<dbReference type="EMBL" id="SLUP01000007">
    <property type="protein sequence ID" value="TCL64416.1"/>
    <property type="molecule type" value="Genomic_DNA"/>
</dbReference>
<evidence type="ECO:0000313" key="1">
    <source>
        <dbReference type="EMBL" id="TCL64416.1"/>
    </source>
</evidence>
<sequence>MDFSSDITIKTIWFAKLDNQFSKPNITVKKTQ</sequence>
<dbReference type="Proteomes" id="UP000295455">
    <property type="component" value="Unassembled WGS sequence"/>
</dbReference>
<protein>
    <submittedName>
        <fullName evidence="1">Uncharacterized protein</fullName>
    </submittedName>
</protein>
<gene>
    <name evidence="1" type="ORF">EV196_107123</name>
</gene>